<protein>
    <submittedName>
        <fullName evidence="1">Uncharacterized protein</fullName>
    </submittedName>
</protein>
<name>A0A6N3C6K8_9ACTN</name>
<gene>
    <name evidence="1" type="ORF">CALFYP39_01437</name>
</gene>
<accession>A0A6N3C6K8</accession>
<organism evidence="1">
    <name type="scientific">Collinsella aerofaciens</name>
    <dbReference type="NCBI Taxonomy" id="74426"/>
    <lineage>
        <taxon>Bacteria</taxon>
        <taxon>Bacillati</taxon>
        <taxon>Actinomycetota</taxon>
        <taxon>Coriobacteriia</taxon>
        <taxon>Coriobacteriales</taxon>
        <taxon>Coriobacteriaceae</taxon>
        <taxon>Collinsella</taxon>
    </lineage>
</organism>
<proteinExistence type="predicted"/>
<dbReference type="AlphaFoldDB" id="A0A6N3C6K8"/>
<dbReference type="EMBL" id="CACRTW010000022">
    <property type="protein sequence ID" value="VYU10598.1"/>
    <property type="molecule type" value="Genomic_DNA"/>
</dbReference>
<sequence>MNLFLEILRATAYLASITRSVLYAIWWWKEYKQNG</sequence>
<evidence type="ECO:0000313" key="1">
    <source>
        <dbReference type="EMBL" id="VYU10598.1"/>
    </source>
</evidence>
<reference evidence="1" key="1">
    <citation type="submission" date="2019-11" db="EMBL/GenBank/DDBJ databases">
        <authorList>
            <person name="Feng L."/>
        </authorList>
    </citation>
    <scope>NUCLEOTIDE SEQUENCE</scope>
    <source>
        <strain evidence="1">CaerofaciensLFYP39</strain>
    </source>
</reference>